<dbReference type="AlphaFoldDB" id="A0A2R6NGD6"/>
<name>A0A2R6NGD6_9APHY</name>
<sequence>MTCLIPAWKSKKVPHEKNEEPMIGTTQCMLAALVQPNQNMEIYSTLVLSTNDTLKALTGNNTAPTIAMGRRASGEKPEKRCELSLLFDKSVEHTIFLEHGLQH</sequence>
<comment type="caution">
    <text evidence="1">The sequence shown here is derived from an EMBL/GenBank/DDBJ whole genome shotgun (WGS) entry which is preliminary data.</text>
</comment>
<reference evidence="1 2" key="1">
    <citation type="submission" date="2018-02" db="EMBL/GenBank/DDBJ databases">
        <title>Genome sequence of the basidiomycete white-rot fungus Phlebia centrifuga.</title>
        <authorList>
            <person name="Granchi Z."/>
            <person name="Peng M."/>
            <person name="de Vries R.P."/>
            <person name="Hilden K."/>
            <person name="Makela M.R."/>
            <person name="Grigoriev I."/>
            <person name="Riley R."/>
        </authorList>
    </citation>
    <scope>NUCLEOTIDE SEQUENCE [LARGE SCALE GENOMIC DNA]</scope>
    <source>
        <strain evidence="1 2">FBCC195</strain>
    </source>
</reference>
<protein>
    <submittedName>
        <fullName evidence="1">Uncharacterized protein</fullName>
    </submittedName>
</protein>
<dbReference type="EMBL" id="MLYV02001285">
    <property type="protein sequence ID" value="PSR71447.1"/>
    <property type="molecule type" value="Genomic_DNA"/>
</dbReference>
<organism evidence="1 2">
    <name type="scientific">Hermanssonia centrifuga</name>
    <dbReference type="NCBI Taxonomy" id="98765"/>
    <lineage>
        <taxon>Eukaryota</taxon>
        <taxon>Fungi</taxon>
        <taxon>Dikarya</taxon>
        <taxon>Basidiomycota</taxon>
        <taxon>Agaricomycotina</taxon>
        <taxon>Agaricomycetes</taxon>
        <taxon>Polyporales</taxon>
        <taxon>Meruliaceae</taxon>
        <taxon>Hermanssonia</taxon>
    </lineage>
</organism>
<keyword evidence="2" id="KW-1185">Reference proteome</keyword>
<gene>
    <name evidence="1" type="ORF">PHLCEN_2v12714</name>
</gene>
<evidence type="ECO:0000313" key="2">
    <source>
        <dbReference type="Proteomes" id="UP000186601"/>
    </source>
</evidence>
<accession>A0A2R6NGD6</accession>
<dbReference type="Proteomes" id="UP000186601">
    <property type="component" value="Unassembled WGS sequence"/>
</dbReference>
<evidence type="ECO:0000313" key="1">
    <source>
        <dbReference type="EMBL" id="PSR71447.1"/>
    </source>
</evidence>
<proteinExistence type="predicted"/>